<comment type="caution">
    <text evidence="2">The sequence shown here is derived from an EMBL/GenBank/DDBJ whole genome shotgun (WGS) entry which is preliminary data.</text>
</comment>
<reference evidence="2" key="2">
    <citation type="submission" date="2021-08" db="EMBL/GenBank/DDBJ databases">
        <authorList>
            <person name="Tani A."/>
            <person name="Ola A."/>
            <person name="Ogura Y."/>
            <person name="Katsura K."/>
            <person name="Hayashi T."/>
        </authorList>
    </citation>
    <scope>NUCLEOTIDE SEQUENCE</scope>
    <source>
        <strain evidence="2">DSM 14458</strain>
    </source>
</reference>
<dbReference type="EMBL" id="BPRE01000016">
    <property type="protein sequence ID" value="GJE77702.1"/>
    <property type="molecule type" value="Genomic_DNA"/>
</dbReference>
<proteinExistence type="predicted"/>
<organism evidence="2 3">
    <name type="scientific">Methylorubrum suomiense</name>
    <dbReference type="NCBI Taxonomy" id="144191"/>
    <lineage>
        <taxon>Bacteria</taxon>
        <taxon>Pseudomonadati</taxon>
        <taxon>Pseudomonadota</taxon>
        <taxon>Alphaproteobacteria</taxon>
        <taxon>Hyphomicrobiales</taxon>
        <taxon>Methylobacteriaceae</taxon>
        <taxon>Methylorubrum</taxon>
    </lineage>
</organism>
<keyword evidence="3" id="KW-1185">Reference proteome</keyword>
<evidence type="ECO:0000313" key="2">
    <source>
        <dbReference type="EMBL" id="GJE77702.1"/>
    </source>
</evidence>
<accession>A0ABQ4V316</accession>
<sequence>MPVRLKRMNEATGGAEREAPRLVVTSKQT</sequence>
<evidence type="ECO:0000313" key="3">
    <source>
        <dbReference type="Proteomes" id="UP001055093"/>
    </source>
</evidence>
<reference evidence="2" key="1">
    <citation type="journal article" date="2021" name="Front. Microbiol.">
        <title>Comprehensive Comparative Genomics and Phenotyping of Methylobacterium Species.</title>
        <authorList>
            <person name="Alessa O."/>
            <person name="Ogura Y."/>
            <person name="Fujitani Y."/>
            <person name="Takami H."/>
            <person name="Hayashi T."/>
            <person name="Sahin N."/>
            <person name="Tani A."/>
        </authorList>
    </citation>
    <scope>NUCLEOTIDE SEQUENCE</scope>
    <source>
        <strain evidence="2">DSM 14458</strain>
    </source>
</reference>
<dbReference type="Proteomes" id="UP001055093">
    <property type="component" value="Unassembled WGS sequence"/>
</dbReference>
<protein>
    <submittedName>
        <fullName evidence="2">Uncharacterized protein</fullName>
    </submittedName>
</protein>
<name>A0ABQ4V316_9HYPH</name>
<evidence type="ECO:0000256" key="1">
    <source>
        <dbReference type="SAM" id="MobiDB-lite"/>
    </source>
</evidence>
<feature type="region of interest" description="Disordered" evidence="1">
    <location>
        <begin position="1"/>
        <end position="29"/>
    </location>
</feature>
<gene>
    <name evidence="2" type="ORF">BGCPKDLD_4309</name>
</gene>